<feature type="compositionally biased region" description="Low complexity" evidence="4">
    <location>
        <begin position="341"/>
        <end position="351"/>
    </location>
</feature>
<reference evidence="7 8" key="1">
    <citation type="journal article" date="2021" name="Sci. Rep.">
        <title>The genome of the diatom Chaetoceros tenuissimus carries an ancient integrated fragment of an extant virus.</title>
        <authorList>
            <person name="Hongo Y."/>
            <person name="Kimura K."/>
            <person name="Takaki Y."/>
            <person name="Yoshida Y."/>
            <person name="Baba S."/>
            <person name="Kobayashi G."/>
            <person name="Nagasaki K."/>
            <person name="Hano T."/>
            <person name="Tomaru Y."/>
        </authorList>
    </citation>
    <scope>NUCLEOTIDE SEQUENCE [LARGE SCALE GENOMIC DNA]</scope>
    <source>
        <strain evidence="7 8">NIES-3715</strain>
    </source>
</reference>
<dbReference type="CDD" id="cd00190">
    <property type="entry name" value="Tryp_SPc"/>
    <property type="match status" value="1"/>
</dbReference>
<evidence type="ECO:0000256" key="4">
    <source>
        <dbReference type="SAM" id="MobiDB-lite"/>
    </source>
</evidence>
<name>A0AAD3CU74_9STRA</name>
<feature type="compositionally biased region" description="Polar residues" evidence="4">
    <location>
        <begin position="378"/>
        <end position="400"/>
    </location>
</feature>
<evidence type="ECO:0000256" key="1">
    <source>
        <dbReference type="ARBA" id="ARBA00007664"/>
    </source>
</evidence>
<organism evidence="7 8">
    <name type="scientific">Chaetoceros tenuissimus</name>
    <dbReference type="NCBI Taxonomy" id="426638"/>
    <lineage>
        <taxon>Eukaryota</taxon>
        <taxon>Sar</taxon>
        <taxon>Stramenopiles</taxon>
        <taxon>Ochrophyta</taxon>
        <taxon>Bacillariophyta</taxon>
        <taxon>Coscinodiscophyceae</taxon>
        <taxon>Chaetocerotophycidae</taxon>
        <taxon>Chaetocerotales</taxon>
        <taxon>Chaetocerotaceae</taxon>
        <taxon>Chaetoceros</taxon>
    </lineage>
</organism>
<feature type="chain" id="PRO_5042180786" description="Peptidase S1 domain-containing protein" evidence="5">
    <location>
        <begin position="19"/>
        <end position="466"/>
    </location>
</feature>
<feature type="compositionally biased region" description="Low complexity" evidence="4">
    <location>
        <begin position="319"/>
        <end position="331"/>
    </location>
</feature>
<evidence type="ECO:0000256" key="3">
    <source>
        <dbReference type="ARBA" id="ARBA00023157"/>
    </source>
</evidence>
<feature type="domain" description="Peptidase S1" evidence="6">
    <location>
        <begin position="40"/>
        <end position="283"/>
    </location>
</feature>
<evidence type="ECO:0000313" key="8">
    <source>
        <dbReference type="Proteomes" id="UP001054902"/>
    </source>
</evidence>
<dbReference type="PROSITE" id="PS00134">
    <property type="entry name" value="TRYPSIN_HIS"/>
    <property type="match status" value="1"/>
</dbReference>
<gene>
    <name evidence="7" type="ORF">CTEN210_08385</name>
</gene>
<keyword evidence="2" id="KW-0843">Virulence</keyword>
<dbReference type="SMART" id="SM00020">
    <property type="entry name" value="Tryp_SPc"/>
    <property type="match status" value="1"/>
</dbReference>
<dbReference type="Pfam" id="PF00089">
    <property type="entry name" value="Trypsin"/>
    <property type="match status" value="1"/>
</dbReference>
<dbReference type="InterPro" id="IPR001254">
    <property type="entry name" value="Trypsin_dom"/>
</dbReference>
<evidence type="ECO:0000256" key="2">
    <source>
        <dbReference type="ARBA" id="ARBA00023026"/>
    </source>
</evidence>
<feature type="signal peptide" evidence="5">
    <location>
        <begin position="1"/>
        <end position="18"/>
    </location>
</feature>
<feature type="region of interest" description="Disordered" evidence="4">
    <location>
        <begin position="378"/>
        <end position="401"/>
    </location>
</feature>
<proteinExistence type="inferred from homology"/>
<comment type="caution">
    <text evidence="7">The sequence shown here is derived from an EMBL/GenBank/DDBJ whole genome shotgun (WGS) entry which is preliminary data.</text>
</comment>
<dbReference type="AlphaFoldDB" id="A0AAD3CU74"/>
<dbReference type="Proteomes" id="UP001054902">
    <property type="component" value="Unassembled WGS sequence"/>
</dbReference>
<dbReference type="InterPro" id="IPR043504">
    <property type="entry name" value="Peptidase_S1_PA_chymotrypsin"/>
</dbReference>
<dbReference type="InterPro" id="IPR001314">
    <property type="entry name" value="Peptidase_S1A"/>
</dbReference>
<evidence type="ECO:0000259" key="6">
    <source>
        <dbReference type="PROSITE" id="PS50240"/>
    </source>
</evidence>
<dbReference type="PANTHER" id="PTHR24276">
    <property type="entry name" value="POLYSERASE-RELATED"/>
    <property type="match status" value="1"/>
</dbReference>
<dbReference type="SUPFAM" id="SSF50494">
    <property type="entry name" value="Trypsin-like serine proteases"/>
    <property type="match status" value="1"/>
</dbReference>
<dbReference type="PANTHER" id="PTHR24276:SF91">
    <property type="entry name" value="AT26814P-RELATED"/>
    <property type="match status" value="1"/>
</dbReference>
<comment type="similarity">
    <text evidence="1">Belongs to the peptidase S1 family.</text>
</comment>
<evidence type="ECO:0000313" key="7">
    <source>
        <dbReference type="EMBL" id="GFH51909.1"/>
    </source>
</evidence>
<dbReference type="PROSITE" id="PS50240">
    <property type="entry name" value="TRYPSIN_DOM"/>
    <property type="match status" value="1"/>
</dbReference>
<sequence>MRFLFFHLVLSSAALIEGEILPGVLGLSDEGRKRRHRRAIVNGKTVPHRKYPYASSVKYGNIHLCGASLIAPDLILSAAHCYNNDGPNQNWKLKVTVGEYHLQDLWDDGETFSVEHIDIHPAYEESSQYLINDVMVMKLNGKSANKIVKLNKDERYPVLNIGDPNGLTVFGWGSLDVDGNVMSNVLQEVSLGYISNNDCMSRGLPVVFDEMMCAVDIDGDDIVEDNCFGDSGSPLILSDSTVLSQKKDVQVGIVSYGGKKCGDLPGVYTRVSSVFEWIRDIVCTRSSQAPLYFRCEELLPSSNPSSNSDLFRLISTNSTTSDSNATPSNASFHSSYPTGQPSFPSSLPSVSPIISTSNSPSSIPFSNTEVPSFYTTKYPTQKPSNTPSTKVKSDTPSNVPTFKRKKTKSYSDHDALLPNNAPFLQDNLEGISISNQENSEISSAVYFSIGRSISLAMVCSFFFFLN</sequence>
<accession>A0AAD3CU74</accession>
<dbReference type="InterPro" id="IPR009003">
    <property type="entry name" value="Peptidase_S1_PA"/>
</dbReference>
<dbReference type="GO" id="GO:0004252">
    <property type="term" value="F:serine-type endopeptidase activity"/>
    <property type="evidence" value="ECO:0007669"/>
    <property type="project" value="InterPro"/>
</dbReference>
<protein>
    <recommendedName>
        <fullName evidence="6">Peptidase S1 domain-containing protein</fullName>
    </recommendedName>
</protein>
<dbReference type="Gene3D" id="2.40.10.10">
    <property type="entry name" value="Trypsin-like serine proteases"/>
    <property type="match status" value="1"/>
</dbReference>
<dbReference type="InterPro" id="IPR018114">
    <property type="entry name" value="TRYPSIN_HIS"/>
</dbReference>
<keyword evidence="8" id="KW-1185">Reference proteome</keyword>
<dbReference type="GO" id="GO:0006508">
    <property type="term" value="P:proteolysis"/>
    <property type="evidence" value="ECO:0007669"/>
    <property type="project" value="InterPro"/>
</dbReference>
<keyword evidence="3" id="KW-1015">Disulfide bond</keyword>
<evidence type="ECO:0000256" key="5">
    <source>
        <dbReference type="SAM" id="SignalP"/>
    </source>
</evidence>
<dbReference type="EMBL" id="BLLK01000045">
    <property type="protein sequence ID" value="GFH51909.1"/>
    <property type="molecule type" value="Genomic_DNA"/>
</dbReference>
<dbReference type="PRINTS" id="PR00722">
    <property type="entry name" value="CHYMOTRYPSIN"/>
</dbReference>
<feature type="region of interest" description="Disordered" evidence="4">
    <location>
        <begin position="319"/>
        <end position="351"/>
    </location>
</feature>
<keyword evidence="5" id="KW-0732">Signal</keyword>
<dbReference type="InterPro" id="IPR050430">
    <property type="entry name" value="Peptidase_S1"/>
</dbReference>